<dbReference type="InterPro" id="IPR051701">
    <property type="entry name" value="Mito_OM_Translocase_MSP1"/>
</dbReference>
<keyword evidence="5" id="KW-0496">Mitochondrion</keyword>
<dbReference type="Gene3D" id="1.10.8.60">
    <property type="match status" value="6"/>
</dbReference>
<keyword evidence="6" id="KW-1133">Transmembrane helix</keyword>
<dbReference type="CDD" id="cd19520">
    <property type="entry name" value="RecA-like_ATAD1"/>
    <property type="match status" value="1"/>
</dbReference>
<gene>
    <name evidence="8" type="ORF">GIB67_036890</name>
</gene>
<protein>
    <recommendedName>
        <fullName evidence="7">AAA+ ATPase domain-containing protein</fullName>
    </recommendedName>
</protein>
<feature type="transmembrane region" description="Helical" evidence="6">
    <location>
        <begin position="17"/>
        <end position="35"/>
    </location>
</feature>
<comment type="caution">
    <text evidence="8">The sequence shown here is derived from an EMBL/GenBank/DDBJ whole genome shotgun (WGS) entry which is preliminary data.</text>
</comment>
<evidence type="ECO:0000256" key="5">
    <source>
        <dbReference type="ARBA" id="ARBA00023128"/>
    </source>
</evidence>
<dbReference type="SUPFAM" id="SSF52540">
    <property type="entry name" value="P-loop containing nucleoside triphosphate hydrolases"/>
    <property type="match status" value="6"/>
</dbReference>
<organism evidence="8 9">
    <name type="scientific">Kingdonia uniflora</name>
    <dbReference type="NCBI Taxonomy" id="39325"/>
    <lineage>
        <taxon>Eukaryota</taxon>
        <taxon>Viridiplantae</taxon>
        <taxon>Streptophyta</taxon>
        <taxon>Embryophyta</taxon>
        <taxon>Tracheophyta</taxon>
        <taxon>Spermatophyta</taxon>
        <taxon>Magnoliopsida</taxon>
        <taxon>Ranunculales</taxon>
        <taxon>Circaeasteraceae</taxon>
        <taxon>Kingdonia</taxon>
    </lineage>
</organism>
<keyword evidence="6" id="KW-0472">Membrane</keyword>
<dbReference type="Proteomes" id="UP000541444">
    <property type="component" value="Unassembled WGS sequence"/>
</dbReference>
<keyword evidence="3" id="KW-1000">Mitochondrion outer membrane</keyword>
<comment type="subcellular location">
    <subcellularLocation>
        <location evidence="1">Mitochondrion outer membrane</location>
        <topology evidence="1">Single-pass membrane protein</topology>
    </subcellularLocation>
</comment>
<dbReference type="Pfam" id="PF17862">
    <property type="entry name" value="AAA_lid_3"/>
    <property type="match status" value="6"/>
</dbReference>
<dbReference type="GO" id="GO:0016887">
    <property type="term" value="F:ATP hydrolysis activity"/>
    <property type="evidence" value="ECO:0007669"/>
    <property type="project" value="InterPro"/>
</dbReference>
<evidence type="ECO:0000256" key="3">
    <source>
        <dbReference type="ARBA" id="ARBA00022787"/>
    </source>
</evidence>
<accession>A0A7J7LS16</accession>
<dbReference type="PANTHER" id="PTHR45644:SF3">
    <property type="entry name" value="FI08533P-RELATED"/>
    <property type="match status" value="1"/>
</dbReference>
<evidence type="ECO:0000313" key="9">
    <source>
        <dbReference type="Proteomes" id="UP000541444"/>
    </source>
</evidence>
<dbReference type="InterPro" id="IPR003593">
    <property type="entry name" value="AAA+_ATPase"/>
</dbReference>
<keyword evidence="9" id="KW-1185">Reference proteome</keyword>
<dbReference type="FunFam" id="3.40.50.300:FF:000538">
    <property type="entry name" value="ATPase family AAA domain-containing protein 1"/>
    <property type="match status" value="1"/>
</dbReference>
<evidence type="ECO:0000256" key="4">
    <source>
        <dbReference type="ARBA" id="ARBA00022840"/>
    </source>
</evidence>
<dbReference type="AlphaFoldDB" id="A0A7J7LS16"/>
<evidence type="ECO:0000256" key="1">
    <source>
        <dbReference type="ARBA" id="ARBA00004572"/>
    </source>
</evidence>
<dbReference type="InterPro" id="IPR027417">
    <property type="entry name" value="P-loop_NTPase"/>
</dbReference>
<reference evidence="8 9" key="1">
    <citation type="journal article" date="2020" name="IScience">
        <title>Genome Sequencing of the Endangered Kingdonia uniflora (Circaeasteraceae, Ranunculales) Reveals Potential Mechanisms of Evolutionary Specialization.</title>
        <authorList>
            <person name="Sun Y."/>
            <person name="Deng T."/>
            <person name="Zhang A."/>
            <person name="Moore M.J."/>
            <person name="Landis J.B."/>
            <person name="Lin N."/>
            <person name="Zhang H."/>
            <person name="Zhang X."/>
            <person name="Huang J."/>
            <person name="Zhang X."/>
            <person name="Sun H."/>
            <person name="Wang H."/>
        </authorList>
    </citation>
    <scope>NUCLEOTIDE SEQUENCE [LARGE SCALE GENOMIC DNA]</scope>
    <source>
        <strain evidence="8">TB1705</strain>
        <tissue evidence="8">Leaf</tissue>
    </source>
</reference>
<dbReference type="OrthoDB" id="10254455at2759"/>
<dbReference type="InterPro" id="IPR041569">
    <property type="entry name" value="AAA_lid_3"/>
</dbReference>
<dbReference type="EMBL" id="JACGCM010002068">
    <property type="protein sequence ID" value="KAF6145379.1"/>
    <property type="molecule type" value="Genomic_DNA"/>
</dbReference>
<dbReference type="Pfam" id="PF00004">
    <property type="entry name" value="AAA"/>
    <property type="match status" value="6"/>
</dbReference>
<evidence type="ECO:0000256" key="6">
    <source>
        <dbReference type="SAM" id="Phobius"/>
    </source>
</evidence>
<dbReference type="Gene3D" id="3.40.50.300">
    <property type="entry name" value="P-loop containing nucleotide triphosphate hydrolases"/>
    <property type="match status" value="5"/>
</dbReference>
<dbReference type="GO" id="GO:0005524">
    <property type="term" value="F:ATP binding"/>
    <property type="evidence" value="ECO:0007669"/>
    <property type="project" value="UniProtKB-KW"/>
</dbReference>
<evidence type="ECO:0000313" key="8">
    <source>
        <dbReference type="EMBL" id="KAF6145379.1"/>
    </source>
</evidence>
<dbReference type="PANTHER" id="PTHR45644">
    <property type="entry name" value="AAA ATPASE, PUTATIVE (AFU_ORTHOLOGUE AFUA_2G12920)-RELATED-RELATED"/>
    <property type="match status" value="1"/>
</dbReference>
<feature type="domain" description="AAA+ ATPase" evidence="7">
    <location>
        <begin position="122"/>
        <end position="268"/>
    </location>
</feature>
<evidence type="ECO:0000256" key="2">
    <source>
        <dbReference type="ARBA" id="ARBA00022741"/>
    </source>
</evidence>
<dbReference type="InterPro" id="IPR003959">
    <property type="entry name" value="ATPase_AAA_core"/>
</dbReference>
<sequence length="1181" mass="132253">MGGGGRKSSGTNLLQELILYAASAAISSLVLFIGLRQLDPNRESNKRALQQKKELAKRLGRPLIATNSYEDVIACDVINPEEINVEFESIGGLDNIKQALIELVILPLRRPELFAHGKLLSPQKGVLLYGPPGTGKTMLAKAIAKESGAVFINLRVSNLMSKWFGDAQKLGKPYVLFLEHVAAVFSLAYKLQPAIIFIDEVDSFLGQRRTTDHEALSNMKTEFMALWDGFTTDQNARVMVLAATNRPSELDEAILRRLPQAFEIGIPDRKERVQILKVILKDETVENGIDFDRISSMCEGYTGSDLFELCKEAAYFPLRDLLDEEKKGEPSHAPRPMSQSDIEKVLVTSRKTRVAAREYSGLAASHSSEWPGNDQVQNALSELSKIMFSQNARVMVLAATNRPSELDEAILRRLPQAFEIGIPDRKERVQILKVILKDETVENGIDFDRISSMCEGYTGSDLFELCKEAAYFPLRDLLDEEKKGEPSHAPRPMSQSDIEKVLVTSRKTRVAAREYSGLAASHSSEWPGNDQVQNALSELSKIMFSQNARVMVLAATNRPSELDEAILRRLPQAFEIGIPDRKERVQILKVILKDETVENGIDFDRISSMCEGYTGSDLFELCKEAAYFPLRDLLDEEKKGEPSHAPRPMSQSDIEKVLVTSRKTRVAAREYSGLAASHSSEWPGNDQVQNALSELSKIMFSQNARVMVLAATNRPSELDEAILRRLPQAFEIGIPDRKERVQILKVILKDETVENGIDFDRISSMCEGYTGSDLFELCKEAAYFPLRDLLDEEKKGEPSHAPRPMSQSDIEKVLVTSRKTRVAAREYSGLAASHSSEWPGNDQVQNALSELSKIMFSQNARVMVLAATNRPSELDEAILRRLPQAFEIGIPDRKERVQILKVILKDETVENGIDFDRISSMCEGYTGSDLFELCKEAAYFPLRDLLDEEKKGEPSHAPRPMSQSDIEKVLVTSRKTRVAAREYSGLAASHSSEWPGNDQVQNALSELSKIMFSQNARVMVLAATNRPSELDEAILRRLPQAFEIGIPDRKERVQILKVILKDETVENGIDFDRISSMCEGYTGSDLFELCKEAAYFPLRDLLDEEKKGEPSHAPRPMSQSDIEKVLVTSRKTRVAAREYSGLAASHSSEWPGNDQVQNALSELSKIMFSRMTNYQPDHQDP</sequence>
<dbReference type="InterPro" id="IPR003960">
    <property type="entry name" value="ATPase_AAA_CS"/>
</dbReference>
<dbReference type="SMART" id="SM00382">
    <property type="entry name" value="AAA"/>
    <property type="match status" value="1"/>
</dbReference>
<dbReference type="PROSITE" id="PS00674">
    <property type="entry name" value="AAA"/>
    <property type="match status" value="6"/>
</dbReference>
<name>A0A7J7LS16_9MAGN</name>
<keyword evidence="2" id="KW-0547">Nucleotide-binding</keyword>
<evidence type="ECO:0000259" key="7">
    <source>
        <dbReference type="SMART" id="SM00382"/>
    </source>
</evidence>
<keyword evidence="4" id="KW-0067">ATP-binding</keyword>
<keyword evidence="6" id="KW-0812">Transmembrane</keyword>
<dbReference type="GO" id="GO:0005741">
    <property type="term" value="C:mitochondrial outer membrane"/>
    <property type="evidence" value="ECO:0007669"/>
    <property type="project" value="UniProtKB-SubCell"/>
</dbReference>
<proteinExistence type="predicted"/>